<evidence type="ECO:0000313" key="4">
    <source>
        <dbReference type="Proteomes" id="UP000466831"/>
    </source>
</evidence>
<dbReference type="PANTHER" id="PTHR43201:SF32">
    <property type="entry name" value="2-SUCCINYLBENZOATE--COA LIGASE, CHLOROPLASTIC_PEROXISOMAL"/>
    <property type="match status" value="1"/>
</dbReference>
<dbReference type="PANTHER" id="PTHR43201">
    <property type="entry name" value="ACYL-COA SYNTHETASE"/>
    <property type="match status" value="1"/>
</dbReference>
<evidence type="ECO:0000259" key="2">
    <source>
        <dbReference type="Pfam" id="PF13193"/>
    </source>
</evidence>
<organism evidence="3 4">
    <name type="scientific">Mycobacterium marseillense</name>
    <dbReference type="NCBI Taxonomy" id="701042"/>
    <lineage>
        <taxon>Bacteria</taxon>
        <taxon>Bacillati</taxon>
        <taxon>Actinomycetota</taxon>
        <taxon>Actinomycetes</taxon>
        <taxon>Mycobacteriales</taxon>
        <taxon>Mycobacteriaceae</taxon>
        <taxon>Mycobacterium</taxon>
        <taxon>Mycobacterium avium complex (MAC)</taxon>
    </lineage>
</organism>
<dbReference type="Gene3D" id="3.40.50.12780">
    <property type="entry name" value="N-terminal domain of ligase-like"/>
    <property type="match status" value="1"/>
</dbReference>
<dbReference type="Proteomes" id="UP000466831">
    <property type="component" value="Chromosome"/>
</dbReference>
<reference evidence="3 4" key="1">
    <citation type="journal article" date="2019" name="Emerg. Microbes Infect.">
        <title>Comprehensive subspecies identification of 175 nontuberculous mycobacteria species based on 7547 genomic profiles.</title>
        <authorList>
            <person name="Matsumoto Y."/>
            <person name="Kinjo T."/>
            <person name="Motooka D."/>
            <person name="Nabeya D."/>
            <person name="Jung N."/>
            <person name="Uechi K."/>
            <person name="Horii T."/>
            <person name="Iida T."/>
            <person name="Fujita J."/>
            <person name="Nakamura S."/>
        </authorList>
    </citation>
    <scope>NUCLEOTIDE SEQUENCE [LARGE SCALE GENOMIC DNA]</scope>
    <source>
        <strain evidence="3 4">JCM 17324</strain>
    </source>
</reference>
<dbReference type="InterPro" id="IPR020845">
    <property type="entry name" value="AMP-binding_CS"/>
</dbReference>
<evidence type="ECO:0000313" key="3">
    <source>
        <dbReference type="EMBL" id="BBY12523.1"/>
    </source>
</evidence>
<dbReference type="SUPFAM" id="SSF56801">
    <property type="entry name" value="Acetyl-CoA synthetase-like"/>
    <property type="match status" value="1"/>
</dbReference>
<dbReference type="InterPro" id="IPR045851">
    <property type="entry name" value="AMP-bd_C_sf"/>
</dbReference>
<gene>
    <name evidence="3" type="ORF">MMARJ_32630</name>
</gene>
<accession>A0ABN5ZW56</accession>
<dbReference type="Gene3D" id="3.30.300.30">
    <property type="match status" value="1"/>
</dbReference>
<dbReference type="GO" id="GO:0016874">
    <property type="term" value="F:ligase activity"/>
    <property type="evidence" value="ECO:0007669"/>
    <property type="project" value="UniProtKB-KW"/>
</dbReference>
<feature type="domain" description="AMP-binding enzyme C-terminal" evidence="2">
    <location>
        <begin position="438"/>
        <end position="513"/>
    </location>
</feature>
<dbReference type="InterPro" id="IPR000873">
    <property type="entry name" value="AMP-dep_synth/lig_dom"/>
</dbReference>
<dbReference type="PROSITE" id="PS00455">
    <property type="entry name" value="AMP_BINDING"/>
    <property type="match status" value="1"/>
</dbReference>
<dbReference type="Pfam" id="PF00501">
    <property type="entry name" value="AMP-binding"/>
    <property type="match status" value="1"/>
</dbReference>
<dbReference type="InterPro" id="IPR042099">
    <property type="entry name" value="ANL_N_sf"/>
</dbReference>
<evidence type="ECO:0000259" key="1">
    <source>
        <dbReference type="Pfam" id="PF00501"/>
    </source>
</evidence>
<keyword evidence="4" id="KW-1185">Reference proteome</keyword>
<keyword evidence="3" id="KW-0436">Ligase</keyword>
<dbReference type="RefSeq" id="WP_083019395.1">
    <property type="nucleotide sequence ID" value="NZ_AP022584.1"/>
</dbReference>
<name>A0ABN5ZW56_9MYCO</name>
<dbReference type="EMBL" id="AP022584">
    <property type="protein sequence ID" value="BBY12523.1"/>
    <property type="molecule type" value="Genomic_DNA"/>
</dbReference>
<sequence length="525" mass="56553">MPELVGSWGTDVVTEHVLGSPCKVFESRPRSLAELLRNAVRLGDQPYVIQGDRTLTFDALSGATASFAEQLRSRHSLRRGDRVLLLGANSIEWVVMFWTCVSQGWVVSAGNAWWSGDVVSDVVAALGPRLVVADDRRLALIPEGVAAIRFDELTFSEAAQEAVEDLSADEDEPAVIIFTSGTTGGPKGAVLSHRNLIAATQNSLINSDQLSVRHDASRRTSLMSVPLFHIGAVQQLLSSIVTGGTMAFLKGRFDPSEVIRLLREHKIVVWSAVPTMVSRVLDALEESPQDAQDEVALRSLVMGAAPVPKGLWDRVIARFPKVKRGAAVSYGLTEAGGAVSVAVGDDLMRHPDSVGRPLLTVQLAIENEDDEGVGEILVRSPSVMVGYWNESDASVITAERWLRTGDLGRVDTDGFLYLTGRGKDVVIRGGENVSARRVEARLQEHPAVLDAAVIGLPHDDLGEEVAAAVVLRRTAAATVAELAAFATAALAYFEVPTRWFISHDDLPRNAAGKVVKRELAASQWG</sequence>
<protein>
    <submittedName>
        <fullName evidence="3">Long-chain-fatty-acid--CoA ligase</fullName>
    </submittedName>
</protein>
<dbReference type="InterPro" id="IPR025110">
    <property type="entry name" value="AMP-bd_C"/>
</dbReference>
<feature type="domain" description="AMP-dependent synthetase/ligase" evidence="1">
    <location>
        <begin position="37"/>
        <end position="388"/>
    </location>
</feature>
<dbReference type="Pfam" id="PF13193">
    <property type="entry name" value="AMP-binding_C"/>
    <property type="match status" value="1"/>
</dbReference>
<proteinExistence type="predicted"/>